<keyword evidence="2" id="KW-1003">Cell membrane</keyword>
<evidence type="ECO:0000256" key="2">
    <source>
        <dbReference type="ARBA" id="ARBA00022475"/>
    </source>
</evidence>
<organism evidence="11 12">
    <name type="scientific">Nakamurella flava</name>
    <dbReference type="NCBI Taxonomy" id="2576308"/>
    <lineage>
        <taxon>Bacteria</taxon>
        <taxon>Bacillati</taxon>
        <taxon>Actinomycetota</taxon>
        <taxon>Actinomycetes</taxon>
        <taxon>Nakamurellales</taxon>
        <taxon>Nakamurellaceae</taxon>
        <taxon>Nakamurella</taxon>
    </lineage>
</organism>
<evidence type="ECO:0000259" key="10">
    <source>
        <dbReference type="Pfam" id="PF00535"/>
    </source>
</evidence>
<dbReference type="RefSeq" id="WP_137449940.1">
    <property type="nucleotide sequence ID" value="NZ_SZZH01000003.1"/>
</dbReference>
<dbReference type="GO" id="GO:0005886">
    <property type="term" value="C:plasma membrane"/>
    <property type="evidence" value="ECO:0007669"/>
    <property type="project" value="UniProtKB-SubCell"/>
</dbReference>
<reference evidence="11 12" key="1">
    <citation type="submission" date="2019-05" db="EMBL/GenBank/DDBJ databases">
        <title>Nakamurella sp. N5BH11, whole genome shotgun sequence.</title>
        <authorList>
            <person name="Tuo L."/>
        </authorList>
    </citation>
    <scope>NUCLEOTIDE SEQUENCE [LARGE SCALE GENOMIC DNA]</scope>
    <source>
        <strain evidence="11 12">N5BH11</strain>
    </source>
</reference>
<gene>
    <name evidence="11" type="ORF">FDO65_11850</name>
</gene>
<evidence type="ECO:0000313" key="12">
    <source>
        <dbReference type="Proteomes" id="UP000306985"/>
    </source>
</evidence>
<keyword evidence="5" id="KW-0472">Membrane</keyword>
<comment type="subcellular location">
    <subcellularLocation>
        <location evidence="1">Cell membrane</location>
    </subcellularLocation>
</comment>
<keyword evidence="3" id="KW-0328">Glycosyltransferase</keyword>
<evidence type="ECO:0000256" key="9">
    <source>
        <dbReference type="ARBA" id="ARBA00040345"/>
    </source>
</evidence>
<proteinExistence type="inferred from homology"/>
<dbReference type="Pfam" id="PF00535">
    <property type="entry name" value="Glycos_transf_2"/>
    <property type="match status" value="1"/>
</dbReference>
<dbReference type="SUPFAM" id="SSF53448">
    <property type="entry name" value="Nucleotide-diphospho-sugar transferases"/>
    <property type="match status" value="1"/>
</dbReference>
<evidence type="ECO:0000256" key="6">
    <source>
        <dbReference type="ARBA" id="ARBA00037281"/>
    </source>
</evidence>
<protein>
    <recommendedName>
        <fullName evidence="9">4,4'-diaponeurosporenoate glycosyltransferase</fullName>
    </recommendedName>
</protein>
<dbReference type="PANTHER" id="PTHR43646:SF2">
    <property type="entry name" value="GLYCOSYLTRANSFERASE 2-LIKE DOMAIN-CONTAINING PROTEIN"/>
    <property type="match status" value="1"/>
</dbReference>
<comment type="similarity">
    <text evidence="8">Belongs to the glycosyltransferase 2 family. CrtQ subfamily.</text>
</comment>
<keyword evidence="12" id="KW-1185">Reference proteome</keyword>
<evidence type="ECO:0000313" key="11">
    <source>
        <dbReference type="EMBL" id="TKV58277.1"/>
    </source>
</evidence>
<evidence type="ECO:0000256" key="5">
    <source>
        <dbReference type="ARBA" id="ARBA00023136"/>
    </source>
</evidence>
<dbReference type="InterPro" id="IPR029044">
    <property type="entry name" value="Nucleotide-diphossugar_trans"/>
</dbReference>
<dbReference type="PANTHER" id="PTHR43646">
    <property type="entry name" value="GLYCOSYLTRANSFERASE"/>
    <property type="match status" value="1"/>
</dbReference>
<keyword evidence="4 11" id="KW-0808">Transferase</keyword>
<dbReference type="InterPro" id="IPR001173">
    <property type="entry name" value="Glyco_trans_2-like"/>
</dbReference>
<comment type="pathway">
    <text evidence="7">Carotenoid biosynthesis; staphyloxanthin biosynthesis; staphyloxanthin from farnesyl diphosphate: step 4/5.</text>
</comment>
<dbReference type="Proteomes" id="UP000306985">
    <property type="component" value="Unassembled WGS sequence"/>
</dbReference>
<dbReference type="EMBL" id="SZZH01000003">
    <property type="protein sequence ID" value="TKV58277.1"/>
    <property type="molecule type" value="Genomic_DNA"/>
</dbReference>
<dbReference type="OrthoDB" id="9777873at2"/>
<comment type="function">
    <text evidence="6">Catalyzes the glycosylation of 4,4'-diaponeurosporenoate, i.e. the esterification of glucose at the C1'' position with the carboxyl group of 4,4'-diaponeurosporenic acid, to form glycosyl-4,4'-diaponeurosporenoate. This is a step in the biosynthesis of staphyloxanthin, an orange pigment present in most staphylococci strains.</text>
</comment>
<feature type="domain" description="Glycosyltransferase 2-like" evidence="10">
    <location>
        <begin position="22"/>
        <end position="154"/>
    </location>
</feature>
<evidence type="ECO:0000256" key="8">
    <source>
        <dbReference type="ARBA" id="ARBA00038120"/>
    </source>
</evidence>
<evidence type="ECO:0000256" key="1">
    <source>
        <dbReference type="ARBA" id="ARBA00004236"/>
    </source>
</evidence>
<evidence type="ECO:0000256" key="4">
    <source>
        <dbReference type="ARBA" id="ARBA00022679"/>
    </source>
</evidence>
<comment type="caution">
    <text evidence="11">The sequence shown here is derived from an EMBL/GenBank/DDBJ whole genome shotgun (WGS) entry which is preliminary data.</text>
</comment>
<name>A0A4U6QDK7_9ACTN</name>
<evidence type="ECO:0000256" key="7">
    <source>
        <dbReference type="ARBA" id="ARBA00037904"/>
    </source>
</evidence>
<accession>A0A4U6QDK7</accession>
<dbReference type="Gene3D" id="3.90.550.10">
    <property type="entry name" value="Spore Coat Polysaccharide Biosynthesis Protein SpsA, Chain A"/>
    <property type="match status" value="1"/>
</dbReference>
<evidence type="ECO:0000256" key="3">
    <source>
        <dbReference type="ARBA" id="ARBA00022676"/>
    </source>
</evidence>
<dbReference type="AlphaFoldDB" id="A0A4U6QDK7"/>
<dbReference type="GO" id="GO:0016757">
    <property type="term" value="F:glycosyltransferase activity"/>
    <property type="evidence" value="ECO:0007669"/>
    <property type="project" value="UniProtKB-KW"/>
</dbReference>
<sequence>MTVVRPLGTPRGGCASVDAVAVVIPARDEEATITACLEAVMVSAAAVAVPVSVIVVADRCTDATAERAAAFTPVSPGRSVTVVASRAGQVGAARDEGVRSALRCAVAGGAEPRRVWIACTDADSRVPSDWLAVHVEIADSGADLVLGTVRPDPADLPSALLESWWRRHLLTDGHPHVHGANLGVRGDRYETVGGFPHLPTHEDVRLADAVRRSGGRVVATGRAPVLTSGRRVGRAPAGLSSYLRELVDLDPSA</sequence>